<evidence type="ECO:0000256" key="3">
    <source>
        <dbReference type="ARBA" id="ARBA00022692"/>
    </source>
</evidence>
<dbReference type="PANTHER" id="PTHR23501">
    <property type="entry name" value="MAJOR FACILITATOR SUPERFAMILY"/>
    <property type="match status" value="1"/>
</dbReference>
<evidence type="ECO:0000256" key="5">
    <source>
        <dbReference type="ARBA" id="ARBA00023136"/>
    </source>
</evidence>
<dbReference type="FunFam" id="1.20.1720.10:FF:000014">
    <property type="entry name" value="MFS drug transporter, putative"/>
    <property type="match status" value="1"/>
</dbReference>
<evidence type="ECO:0000256" key="1">
    <source>
        <dbReference type="ARBA" id="ARBA00004141"/>
    </source>
</evidence>
<accession>A0A1L7XH62</accession>
<feature type="transmembrane region" description="Helical" evidence="6">
    <location>
        <begin position="168"/>
        <end position="192"/>
    </location>
</feature>
<dbReference type="Proteomes" id="UP000184330">
    <property type="component" value="Unassembled WGS sequence"/>
</dbReference>
<feature type="transmembrane region" description="Helical" evidence="6">
    <location>
        <begin position="43"/>
        <end position="67"/>
    </location>
</feature>
<keyword evidence="5 6" id="KW-0472">Membrane</keyword>
<feature type="transmembrane region" description="Helical" evidence="6">
    <location>
        <begin position="515"/>
        <end position="533"/>
    </location>
</feature>
<dbReference type="PRINTS" id="PR01036">
    <property type="entry name" value="TCRTETB"/>
</dbReference>
<evidence type="ECO:0000256" key="2">
    <source>
        <dbReference type="ARBA" id="ARBA00007520"/>
    </source>
</evidence>
<proteinExistence type="inferred from homology"/>
<dbReference type="CDD" id="cd17502">
    <property type="entry name" value="MFS_Azr1_MDR_like"/>
    <property type="match status" value="1"/>
</dbReference>
<feature type="transmembrane region" description="Helical" evidence="6">
    <location>
        <begin position="198"/>
        <end position="221"/>
    </location>
</feature>
<dbReference type="PROSITE" id="PS50850">
    <property type="entry name" value="MFS"/>
    <property type="match status" value="1"/>
</dbReference>
<keyword evidence="4 6" id="KW-1133">Transmembrane helix</keyword>
<evidence type="ECO:0000313" key="8">
    <source>
        <dbReference type="EMBL" id="CZR64277.1"/>
    </source>
</evidence>
<evidence type="ECO:0000259" key="7">
    <source>
        <dbReference type="PROSITE" id="PS50850"/>
    </source>
</evidence>
<comment type="subcellular location">
    <subcellularLocation>
        <location evidence="1">Membrane</location>
        <topology evidence="1">Multi-pass membrane protein</topology>
    </subcellularLocation>
</comment>
<comment type="similarity">
    <text evidence="2">Belongs to the major facilitator superfamily. TCR/Tet family.</text>
</comment>
<feature type="transmembrane region" description="Helical" evidence="6">
    <location>
        <begin position="298"/>
        <end position="320"/>
    </location>
</feature>
<dbReference type="Gene3D" id="1.20.1720.10">
    <property type="entry name" value="Multidrug resistance protein D"/>
    <property type="match status" value="1"/>
</dbReference>
<dbReference type="Gene3D" id="1.20.1250.20">
    <property type="entry name" value="MFS general substrate transporter like domains"/>
    <property type="match status" value="1"/>
</dbReference>
<dbReference type="AlphaFoldDB" id="A0A1L7XH62"/>
<evidence type="ECO:0000313" key="9">
    <source>
        <dbReference type="Proteomes" id="UP000184330"/>
    </source>
</evidence>
<feature type="transmembrane region" description="Helical" evidence="6">
    <location>
        <begin position="135"/>
        <end position="156"/>
    </location>
</feature>
<dbReference type="PANTHER" id="PTHR23501:SF158">
    <property type="entry name" value="TRANSPORTER, PUTATIVE (AFU_ORTHOLOGUE AFUA_5G14490)-RELATED"/>
    <property type="match status" value="1"/>
</dbReference>
<name>A0A1L7XH62_9HELO</name>
<dbReference type="InterPro" id="IPR036259">
    <property type="entry name" value="MFS_trans_sf"/>
</dbReference>
<gene>
    <name evidence="8" type="ORF">PAC_14175</name>
</gene>
<keyword evidence="3 6" id="KW-0812">Transmembrane</keyword>
<dbReference type="SUPFAM" id="SSF103473">
    <property type="entry name" value="MFS general substrate transporter"/>
    <property type="match status" value="2"/>
</dbReference>
<dbReference type="GO" id="GO:0005886">
    <property type="term" value="C:plasma membrane"/>
    <property type="evidence" value="ECO:0007669"/>
    <property type="project" value="TreeGrafter"/>
</dbReference>
<organism evidence="8 9">
    <name type="scientific">Phialocephala subalpina</name>
    <dbReference type="NCBI Taxonomy" id="576137"/>
    <lineage>
        <taxon>Eukaryota</taxon>
        <taxon>Fungi</taxon>
        <taxon>Dikarya</taxon>
        <taxon>Ascomycota</taxon>
        <taxon>Pezizomycotina</taxon>
        <taxon>Leotiomycetes</taxon>
        <taxon>Helotiales</taxon>
        <taxon>Mollisiaceae</taxon>
        <taxon>Phialocephala</taxon>
        <taxon>Phialocephala fortinii species complex</taxon>
    </lineage>
</organism>
<dbReference type="InterPro" id="IPR011701">
    <property type="entry name" value="MFS"/>
</dbReference>
<feature type="domain" description="Major facilitator superfamily (MFS) profile" evidence="7">
    <location>
        <begin position="45"/>
        <end position="538"/>
    </location>
</feature>
<reference evidence="8 9" key="1">
    <citation type="submission" date="2016-03" db="EMBL/GenBank/DDBJ databases">
        <authorList>
            <person name="Ploux O."/>
        </authorList>
    </citation>
    <scope>NUCLEOTIDE SEQUENCE [LARGE SCALE GENOMIC DNA]</scope>
    <source>
        <strain evidence="8 9">UAMH 11012</strain>
    </source>
</reference>
<feature type="transmembrane region" description="Helical" evidence="6">
    <location>
        <begin position="370"/>
        <end position="389"/>
    </location>
</feature>
<feature type="transmembrane region" description="Helical" evidence="6">
    <location>
        <begin position="429"/>
        <end position="455"/>
    </location>
</feature>
<feature type="transmembrane region" description="Helical" evidence="6">
    <location>
        <begin position="340"/>
        <end position="363"/>
    </location>
</feature>
<dbReference type="EMBL" id="FJOG01000026">
    <property type="protein sequence ID" value="CZR64277.1"/>
    <property type="molecule type" value="Genomic_DNA"/>
</dbReference>
<protein>
    <submittedName>
        <fullName evidence="8">Related to MFS transporter</fullName>
    </submittedName>
</protein>
<dbReference type="InterPro" id="IPR020846">
    <property type="entry name" value="MFS_dom"/>
</dbReference>
<dbReference type="OrthoDB" id="3934656at2759"/>
<dbReference type="GO" id="GO:0022857">
    <property type="term" value="F:transmembrane transporter activity"/>
    <property type="evidence" value="ECO:0007669"/>
    <property type="project" value="InterPro"/>
</dbReference>
<sequence>MSALSLENLPKVASRTPEVLEPEALPGDVSFVVSGSRNKLRTVAVLIALFLTLFIAALNNTIVATALPTICSQLHSASGYAWIGAAYLLASGASAPIWAKLSDIWGRKPILLLSVAMYFAASILCALAQTMMALIVGRVFQGAAGGGLIQLVNIVLSDMFSLRSRALYLGLLEVMWAIAGGVGPVIGGVFAQLLSWRWIFWINLPVSGTAFLLLLLVLDVHNPKTGIVEGVKAIDWAGCLSMLGFMVMLLLGLNLGGVEVPWSSAKVICLIATGSFLLVVFIFNEATLARHPIIPLKLFSNLSNVACLLVAFFHEFAVLANEYYLPLYFQSVDEASPVRSGVMLLPITLATALGGIATGFIIYKTGRYLEIIWIGMALFTIGNGLLVGLRANSSVALIIGFQLIAGLGAGLLFEPPLIALQAMTTQEDIATAVGTIGFIRSLSTSLAAVIGGIIFQNGMDLQAAKVQNIGLPPEVVQDLSGAIAAEKVSDIYTMVSDPRKLFLVKEVFVWSLRNIWITCTCMTFCGLLCSFFIKRKFLSNQHVESKTGLHKGSS</sequence>
<evidence type="ECO:0000256" key="4">
    <source>
        <dbReference type="ARBA" id="ARBA00022989"/>
    </source>
</evidence>
<evidence type="ECO:0000256" key="6">
    <source>
        <dbReference type="SAM" id="Phobius"/>
    </source>
</evidence>
<feature type="transmembrane region" description="Helical" evidence="6">
    <location>
        <begin position="395"/>
        <end position="417"/>
    </location>
</feature>
<feature type="transmembrane region" description="Helical" evidence="6">
    <location>
        <begin position="79"/>
        <end position="98"/>
    </location>
</feature>
<feature type="transmembrane region" description="Helical" evidence="6">
    <location>
        <begin position="110"/>
        <end position="129"/>
    </location>
</feature>
<feature type="transmembrane region" description="Helical" evidence="6">
    <location>
        <begin position="265"/>
        <end position="286"/>
    </location>
</feature>
<keyword evidence="9" id="KW-1185">Reference proteome</keyword>
<dbReference type="Pfam" id="PF07690">
    <property type="entry name" value="MFS_1"/>
    <property type="match status" value="1"/>
</dbReference>
<feature type="transmembrane region" description="Helical" evidence="6">
    <location>
        <begin position="233"/>
        <end position="253"/>
    </location>
</feature>